<evidence type="ECO:0000256" key="1">
    <source>
        <dbReference type="SAM" id="Coils"/>
    </source>
</evidence>
<organism evidence="2 3">
    <name type="scientific">Gigaspora margarita</name>
    <dbReference type="NCBI Taxonomy" id="4874"/>
    <lineage>
        <taxon>Eukaryota</taxon>
        <taxon>Fungi</taxon>
        <taxon>Fungi incertae sedis</taxon>
        <taxon>Mucoromycota</taxon>
        <taxon>Glomeromycotina</taxon>
        <taxon>Glomeromycetes</taxon>
        <taxon>Diversisporales</taxon>
        <taxon>Gigasporaceae</taxon>
        <taxon>Gigaspora</taxon>
    </lineage>
</organism>
<sequence length="180" mass="20895">MPKQFTKGQLQNAEETLQNAKVNYQRTAQEFQKNLPDSSKMPNRITNQFQTTKLVYQKTAPKCQSNSAQNTEVIYQRIAPNCRSELPKNSFKMPKLITEEQFQNAKETLQNAKVIAKEQLQTAEVNYRRTVPKPELKNPKKTYQTAPKHQTELLTNFKPPSWFTKEQLQNAEVIQPKTPK</sequence>
<comment type="caution">
    <text evidence="2">The sequence shown here is derived from an EMBL/GenBank/DDBJ whole genome shotgun (WGS) entry which is preliminary data.</text>
</comment>
<dbReference type="Proteomes" id="UP000789901">
    <property type="component" value="Unassembled WGS sequence"/>
</dbReference>
<dbReference type="EMBL" id="CAJVQB010003154">
    <property type="protein sequence ID" value="CAG8599322.1"/>
    <property type="molecule type" value="Genomic_DNA"/>
</dbReference>
<evidence type="ECO:0000313" key="3">
    <source>
        <dbReference type="Proteomes" id="UP000789901"/>
    </source>
</evidence>
<keyword evidence="3" id="KW-1185">Reference proteome</keyword>
<protein>
    <submittedName>
        <fullName evidence="2">36502_t:CDS:1</fullName>
    </submittedName>
</protein>
<evidence type="ECO:0000313" key="2">
    <source>
        <dbReference type="EMBL" id="CAG8599322.1"/>
    </source>
</evidence>
<gene>
    <name evidence="2" type="ORF">GMARGA_LOCUS6802</name>
</gene>
<proteinExistence type="predicted"/>
<name>A0ABN7UHN4_GIGMA</name>
<feature type="coiled-coil region" evidence="1">
    <location>
        <begin position="3"/>
        <end position="34"/>
    </location>
</feature>
<accession>A0ABN7UHN4</accession>
<keyword evidence="1" id="KW-0175">Coiled coil</keyword>
<feature type="coiled-coil region" evidence="1">
    <location>
        <begin position="99"/>
        <end position="126"/>
    </location>
</feature>
<reference evidence="2 3" key="1">
    <citation type="submission" date="2021-06" db="EMBL/GenBank/DDBJ databases">
        <authorList>
            <person name="Kallberg Y."/>
            <person name="Tangrot J."/>
            <person name="Rosling A."/>
        </authorList>
    </citation>
    <scope>NUCLEOTIDE SEQUENCE [LARGE SCALE GENOMIC DNA]</scope>
    <source>
        <strain evidence="2 3">120-4 pot B 10/14</strain>
    </source>
</reference>